<proteinExistence type="predicted"/>
<dbReference type="GO" id="GO:0016020">
    <property type="term" value="C:membrane"/>
    <property type="evidence" value="ECO:0007669"/>
    <property type="project" value="InterPro"/>
</dbReference>
<dbReference type="Gene3D" id="3.40.50.510">
    <property type="entry name" value="Phosphotransferase system, mannose-type IIA component"/>
    <property type="match status" value="1"/>
</dbReference>
<accession>A0A644XPA0</accession>
<evidence type="ECO:0000313" key="3">
    <source>
        <dbReference type="EMBL" id="MPM18032.1"/>
    </source>
</evidence>
<dbReference type="InterPro" id="IPR051471">
    <property type="entry name" value="Bacterial_PTS_sugar_comp"/>
</dbReference>
<name>A0A644XPA0_9ZZZZ</name>
<reference evidence="3" key="1">
    <citation type="submission" date="2019-08" db="EMBL/GenBank/DDBJ databases">
        <authorList>
            <person name="Kucharzyk K."/>
            <person name="Murdoch R.W."/>
            <person name="Higgins S."/>
            <person name="Loffler F."/>
        </authorList>
    </citation>
    <scope>NUCLEOTIDE SEQUENCE</scope>
</reference>
<keyword evidence="1" id="KW-0808">Transferase</keyword>
<evidence type="ECO:0000256" key="1">
    <source>
        <dbReference type="ARBA" id="ARBA00022679"/>
    </source>
</evidence>
<dbReference type="Pfam" id="PF03610">
    <property type="entry name" value="EIIA-man"/>
    <property type="match status" value="1"/>
</dbReference>
<feature type="domain" description="PTS EIIA type-4" evidence="2">
    <location>
        <begin position="11"/>
        <end position="135"/>
    </location>
</feature>
<comment type="caution">
    <text evidence="3">The sequence shown here is derived from an EMBL/GenBank/DDBJ whole genome shotgun (WGS) entry which is preliminary data.</text>
</comment>
<dbReference type="PANTHER" id="PTHR33799">
    <property type="entry name" value="PTS PERMEASE-RELATED-RELATED"/>
    <property type="match status" value="1"/>
</dbReference>
<sequence length="147" mass="16434">MGQGMYMEKNKFGLILATHSSLSKSYVEALELIMDINKSEIDAVSFEAGETVENLEEKITNLINEKYNSKDLIILSDLLGGTPSNVGVKFMKPSVKLITGINLPLVLEITMMRENNVQLKDLDINQIIQNSKNNLVYINDILSKKEA</sequence>
<dbReference type="PANTHER" id="PTHR33799:SF1">
    <property type="entry name" value="PTS SYSTEM MANNOSE-SPECIFIC EIIAB COMPONENT-RELATED"/>
    <property type="match status" value="1"/>
</dbReference>
<dbReference type="EMBL" id="VSSQ01002908">
    <property type="protein sequence ID" value="MPM18032.1"/>
    <property type="molecule type" value="Genomic_DNA"/>
</dbReference>
<evidence type="ECO:0000259" key="2">
    <source>
        <dbReference type="PROSITE" id="PS51096"/>
    </source>
</evidence>
<dbReference type="AlphaFoldDB" id="A0A644XPA0"/>
<dbReference type="GO" id="GO:0009401">
    <property type="term" value="P:phosphoenolpyruvate-dependent sugar phosphotransferase system"/>
    <property type="evidence" value="ECO:0007669"/>
    <property type="project" value="InterPro"/>
</dbReference>
<organism evidence="3">
    <name type="scientific">bioreactor metagenome</name>
    <dbReference type="NCBI Taxonomy" id="1076179"/>
    <lineage>
        <taxon>unclassified sequences</taxon>
        <taxon>metagenomes</taxon>
        <taxon>ecological metagenomes</taxon>
    </lineage>
</organism>
<dbReference type="PROSITE" id="PS51096">
    <property type="entry name" value="PTS_EIIA_TYPE_4"/>
    <property type="match status" value="1"/>
</dbReference>
<dbReference type="InterPro" id="IPR036662">
    <property type="entry name" value="PTS_EIIA_man-typ_sf"/>
</dbReference>
<gene>
    <name evidence="3" type="ORF">SDC9_64433</name>
</gene>
<dbReference type="GO" id="GO:0016740">
    <property type="term" value="F:transferase activity"/>
    <property type="evidence" value="ECO:0007669"/>
    <property type="project" value="UniProtKB-KW"/>
</dbReference>
<dbReference type="SUPFAM" id="SSF53062">
    <property type="entry name" value="PTS system fructose IIA component-like"/>
    <property type="match status" value="1"/>
</dbReference>
<protein>
    <recommendedName>
        <fullName evidence="2">PTS EIIA type-4 domain-containing protein</fullName>
    </recommendedName>
</protein>
<dbReference type="InterPro" id="IPR004701">
    <property type="entry name" value="PTS_EIIA_man-typ"/>
</dbReference>